<keyword evidence="3" id="KW-0732">Signal</keyword>
<dbReference type="RefSeq" id="WP_235226396.1">
    <property type="nucleotide sequence ID" value="NZ_JAKGAQ010000003.1"/>
</dbReference>
<accession>A0ABS9D0D4</accession>
<dbReference type="PANTHER" id="PTHR43649">
    <property type="entry name" value="ARABINOSE-BINDING PROTEIN-RELATED"/>
    <property type="match status" value="1"/>
</dbReference>
<dbReference type="InterPro" id="IPR050490">
    <property type="entry name" value="Bact_solute-bd_prot1"/>
</dbReference>
<name>A0ABS9D0D4_9RHOB</name>
<feature type="signal peptide" evidence="3">
    <location>
        <begin position="1"/>
        <end position="29"/>
    </location>
</feature>
<dbReference type="InterPro" id="IPR006059">
    <property type="entry name" value="SBP"/>
</dbReference>
<protein>
    <submittedName>
        <fullName evidence="4">Extracellular solute-binding protein</fullName>
    </submittedName>
</protein>
<sequence>MNKGSGHCQKSRRWVLGAGLASIAGAASAGGAASHHDIAGLVQSLGLGTDGYLRILLPAGSGANVAPVAEQFRHLTGIEIRITEVPVDDVDVQLALDNLSGTQTFDLALPATFSIPDLVEDGVLAPLDGMAAYDEILASRQTSLFTTGDTFDGANYGFQTDGDAYVMFYNTDFWDAAQARRYEDRFGAPLRVPQTWAELDQQMLWFHRPDQGQFGGMLFRNPNYVAWEWWIRFHARGIWPLAPNMTPQLANDAGVGALEDMIRASDFLAPEAANAGLFDNWNRYAHGDVYANVGWGGSQKFFNKPGSGLRGKLAFGKTPGGLVGDQLLTTPYFNWGWNYVVLAGSSKPDLALIFAAFATCPDMSTLAVRQQDGFFDPFRAEHYADPGIIDAYSSAFLDVHQESMETAIPDLYLARQGEYFLSLSKWIARALNGLTAPDVALARVEQQWNIITAQVGRDKQIQRWGALRSKYPTHARRLLVDL</sequence>
<evidence type="ECO:0000256" key="3">
    <source>
        <dbReference type="SAM" id="SignalP"/>
    </source>
</evidence>
<dbReference type="SUPFAM" id="SSF53850">
    <property type="entry name" value="Periplasmic binding protein-like II"/>
    <property type="match status" value="1"/>
</dbReference>
<dbReference type="Gene3D" id="3.40.190.10">
    <property type="entry name" value="Periplasmic binding protein-like II"/>
    <property type="match status" value="2"/>
</dbReference>
<evidence type="ECO:0000313" key="4">
    <source>
        <dbReference type="EMBL" id="MCF2872070.1"/>
    </source>
</evidence>
<comment type="caution">
    <text evidence="4">The sequence shown here is derived from an EMBL/GenBank/DDBJ whole genome shotgun (WGS) entry which is preliminary data.</text>
</comment>
<comment type="similarity">
    <text evidence="2">Belongs to the bacterial solute-binding protein 1 family.</text>
</comment>
<dbReference type="PANTHER" id="PTHR43649:SF12">
    <property type="entry name" value="DIACETYLCHITOBIOSE BINDING PROTEIN DASA"/>
    <property type="match status" value="1"/>
</dbReference>
<comment type="subcellular location">
    <subcellularLocation>
        <location evidence="1">Periplasm</location>
    </subcellularLocation>
</comment>
<keyword evidence="5" id="KW-1185">Reference proteome</keyword>
<organism evidence="4 5">
    <name type="scientific">Octadecabacter dasysiphoniae</name>
    <dbReference type="NCBI Taxonomy" id="2909341"/>
    <lineage>
        <taxon>Bacteria</taxon>
        <taxon>Pseudomonadati</taxon>
        <taxon>Pseudomonadota</taxon>
        <taxon>Alphaproteobacteria</taxon>
        <taxon>Rhodobacterales</taxon>
        <taxon>Roseobacteraceae</taxon>
        <taxon>Octadecabacter</taxon>
    </lineage>
</organism>
<dbReference type="Proteomes" id="UP001200557">
    <property type="component" value="Unassembled WGS sequence"/>
</dbReference>
<evidence type="ECO:0000313" key="5">
    <source>
        <dbReference type="Proteomes" id="UP001200557"/>
    </source>
</evidence>
<evidence type="ECO:0000256" key="2">
    <source>
        <dbReference type="ARBA" id="ARBA00008520"/>
    </source>
</evidence>
<dbReference type="EMBL" id="JAKGAQ010000003">
    <property type="protein sequence ID" value="MCF2872070.1"/>
    <property type="molecule type" value="Genomic_DNA"/>
</dbReference>
<dbReference type="Pfam" id="PF01547">
    <property type="entry name" value="SBP_bac_1"/>
    <property type="match status" value="1"/>
</dbReference>
<gene>
    <name evidence="4" type="ORF">L0664_13425</name>
</gene>
<feature type="chain" id="PRO_5047253300" evidence="3">
    <location>
        <begin position="30"/>
        <end position="482"/>
    </location>
</feature>
<reference evidence="4 5" key="1">
    <citation type="submission" date="2022-01" db="EMBL/GenBank/DDBJ databases">
        <title>Octadecabacter sp. nov., isolated from a marine alga.</title>
        <authorList>
            <person name="Jin M.S."/>
            <person name="Kim H.M."/>
            <person name="Han D.M."/>
            <person name="Jung J.J."/>
            <person name="Jeon C.O."/>
        </authorList>
    </citation>
    <scope>NUCLEOTIDE SEQUENCE [LARGE SCALE GENOMIC DNA]</scope>
    <source>
        <strain evidence="4 5">G9-8</strain>
    </source>
</reference>
<proteinExistence type="inferred from homology"/>
<evidence type="ECO:0000256" key="1">
    <source>
        <dbReference type="ARBA" id="ARBA00004418"/>
    </source>
</evidence>